<evidence type="ECO:0000259" key="4">
    <source>
        <dbReference type="PROSITE" id="PS51084"/>
    </source>
</evidence>
<feature type="short sequence motif" description="Histidine triad motif" evidence="2 3">
    <location>
        <begin position="97"/>
        <end position="101"/>
    </location>
</feature>
<dbReference type="GO" id="GO:0009117">
    <property type="term" value="P:nucleotide metabolic process"/>
    <property type="evidence" value="ECO:0007669"/>
    <property type="project" value="TreeGrafter"/>
</dbReference>
<dbReference type="PANTHER" id="PTHR46648">
    <property type="entry name" value="HIT FAMILY PROTEIN 1"/>
    <property type="match status" value="1"/>
</dbReference>
<evidence type="ECO:0000256" key="3">
    <source>
        <dbReference type="PROSITE-ProRule" id="PRU00464"/>
    </source>
</evidence>
<feature type="active site" description="Tele-AMP-histidine intermediate" evidence="1">
    <location>
        <position position="99"/>
    </location>
</feature>
<evidence type="ECO:0000313" key="6">
    <source>
        <dbReference type="Proteomes" id="UP000475928"/>
    </source>
</evidence>
<dbReference type="Proteomes" id="UP000475928">
    <property type="component" value="Unassembled WGS sequence"/>
</dbReference>
<dbReference type="CDD" id="cd01277">
    <property type="entry name" value="HINT_subgroup"/>
    <property type="match status" value="1"/>
</dbReference>
<feature type="domain" description="HIT" evidence="4">
    <location>
        <begin position="5"/>
        <end position="112"/>
    </location>
</feature>
<dbReference type="GO" id="GO:0003824">
    <property type="term" value="F:catalytic activity"/>
    <property type="evidence" value="ECO:0007669"/>
    <property type="project" value="InterPro"/>
</dbReference>
<dbReference type="SUPFAM" id="SSF54197">
    <property type="entry name" value="HIT-like"/>
    <property type="match status" value="1"/>
</dbReference>
<dbReference type="EMBL" id="BLLH01000004">
    <property type="protein sequence ID" value="GFH40580.1"/>
    <property type="molecule type" value="Genomic_DNA"/>
</dbReference>
<dbReference type="InterPro" id="IPR001310">
    <property type="entry name" value="Histidine_triad_HIT"/>
</dbReference>
<organism evidence="5 6">
    <name type="scientific">Pseudolactococcus insecticola</name>
    <dbReference type="NCBI Taxonomy" id="2709158"/>
    <lineage>
        <taxon>Bacteria</taxon>
        <taxon>Bacillati</taxon>
        <taxon>Bacillota</taxon>
        <taxon>Bacilli</taxon>
        <taxon>Lactobacillales</taxon>
        <taxon>Streptococcaceae</taxon>
        <taxon>Pseudolactococcus</taxon>
    </lineage>
</organism>
<dbReference type="InterPro" id="IPR036265">
    <property type="entry name" value="HIT-like_sf"/>
</dbReference>
<reference evidence="5 6" key="1">
    <citation type="submission" date="2020-02" db="EMBL/GenBank/DDBJ databases">
        <title>Draft genome sequence of Lactococcus sp. Hs20B0-1.</title>
        <authorList>
            <person name="Noda S."/>
            <person name="Yuki M."/>
            <person name="Ohkuma M."/>
        </authorList>
    </citation>
    <scope>NUCLEOTIDE SEQUENCE [LARGE SCALE GENOMIC DNA]</scope>
    <source>
        <strain evidence="5 6">Hs20B0-1</strain>
    </source>
</reference>
<evidence type="ECO:0000313" key="5">
    <source>
        <dbReference type="EMBL" id="GFH40580.1"/>
    </source>
</evidence>
<dbReference type="PRINTS" id="PR00332">
    <property type="entry name" value="HISTRIAD"/>
</dbReference>
<dbReference type="Pfam" id="PF01230">
    <property type="entry name" value="HIT"/>
    <property type="match status" value="1"/>
</dbReference>
<dbReference type="RefSeq" id="WP_172356366.1">
    <property type="nucleotide sequence ID" value="NZ_BLLH01000004.1"/>
</dbReference>
<dbReference type="FunFam" id="3.30.428.10:FF:000014">
    <property type="entry name" value="Putative histidine triad (HIT) protein"/>
    <property type="match status" value="1"/>
</dbReference>
<evidence type="ECO:0000256" key="1">
    <source>
        <dbReference type="PIRSR" id="PIRSR601310-1"/>
    </source>
</evidence>
<evidence type="ECO:0000256" key="2">
    <source>
        <dbReference type="PIRSR" id="PIRSR601310-3"/>
    </source>
</evidence>
<dbReference type="AlphaFoldDB" id="A0A6A0B5C3"/>
<dbReference type="PROSITE" id="PS51084">
    <property type="entry name" value="HIT_2"/>
    <property type="match status" value="1"/>
</dbReference>
<dbReference type="Gene3D" id="3.30.428.10">
    <property type="entry name" value="HIT-like"/>
    <property type="match status" value="1"/>
</dbReference>
<proteinExistence type="predicted"/>
<dbReference type="InterPro" id="IPR011146">
    <property type="entry name" value="HIT-like"/>
</dbReference>
<protein>
    <submittedName>
        <fullName evidence="5">Histidine triad protein</fullName>
    </submittedName>
</protein>
<accession>A0A6A0B5C3</accession>
<sequence>MTDCIFCKIVAGEIPSYKIYEDDDVLAFLDITQTTPGHTLVVPKTHVRNVLAMTPEQAGNLFSKIPAIANQLTEKLGASGLNILQNNEAIAGQSVFHAHVHLIPRYDDDSEKSFSINFTENTRDLTAIQAKIIG</sequence>
<comment type="caution">
    <text evidence="5">The sequence shown here is derived from an EMBL/GenBank/DDBJ whole genome shotgun (WGS) entry which is preliminary data.</text>
</comment>
<dbReference type="PANTHER" id="PTHR46648:SF1">
    <property type="entry name" value="ADENOSINE 5'-MONOPHOSPHORAMIDASE HNT1"/>
    <property type="match status" value="1"/>
</dbReference>
<name>A0A6A0B5C3_9LACT</name>
<keyword evidence="6" id="KW-1185">Reference proteome</keyword>
<dbReference type="InterPro" id="IPR039384">
    <property type="entry name" value="HINT"/>
</dbReference>
<gene>
    <name evidence="5" type="primary">yuhI</name>
    <name evidence="5" type="ORF">Hs20B_09780</name>
</gene>